<evidence type="ECO:0000256" key="11">
    <source>
        <dbReference type="ARBA" id="ARBA00023136"/>
    </source>
</evidence>
<dbReference type="PANTHER" id="PTHR43298:SF2">
    <property type="entry name" value="FMN_FAD EXPORTER YEEO-RELATED"/>
    <property type="match status" value="1"/>
</dbReference>
<evidence type="ECO:0000256" key="1">
    <source>
        <dbReference type="ARBA" id="ARBA00003408"/>
    </source>
</evidence>
<feature type="transmembrane region" description="Helical" evidence="13">
    <location>
        <begin position="86"/>
        <end position="109"/>
    </location>
</feature>
<keyword evidence="5" id="KW-0813">Transport</keyword>
<evidence type="ECO:0000256" key="7">
    <source>
        <dbReference type="ARBA" id="ARBA00022475"/>
    </source>
</evidence>
<evidence type="ECO:0000256" key="12">
    <source>
        <dbReference type="ARBA" id="ARBA00031636"/>
    </source>
</evidence>
<dbReference type="Proteomes" id="UP000006620">
    <property type="component" value="Chromosome"/>
</dbReference>
<feature type="transmembrane region" description="Helical" evidence="13">
    <location>
        <begin position="344"/>
        <end position="372"/>
    </location>
</feature>
<dbReference type="PIRSF" id="PIRSF006603">
    <property type="entry name" value="DinF"/>
    <property type="match status" value="1"/>
</dbReference>
<dbReference type="InterPro" id="IPR048279">
    <property type="entry name" value="MdtK-like"/>
</dbReference>
<reference evidence="14 15" key="2">
    <citation type="journal article" date="2013" name="Genome Announc.">
        <title>Genome Sequence of Growth-Improving Paenibacillus mucilaginosus Strain KNP414.</title>
        <authorList>
            <person name="Lu J.J."/>
            <person name="Wang J.F."/>
            <person name="Hu X.F."/>
        </authorList>
    </citation>
    <scope>NUCLEOTIDE SEQUENCE [LARGE SCALE GENOMIC DNA]</scope>
    <source>
        <strain evidence="14 15">KNP414</strain>
    </source>
</reference>
<name>F8F7X4_PAEMK</name>
<keyword evidence="6" id="KW-0050">Antiport</keyword>
<keyword evidence="9 13" id="KW-1133">Transmembrane helix</keyword>
<feature type="transmembrane region" description="Helical" evidence="13">
    <location>
        <begin position="308"/>
        <end position="332"/>
    </location>
</feature>
<dbReference type="Pfam" id="PF01554">
    <property type="entry name" value="MatE"/>
    <property type="match status" value="2"/>
</dbReference>
<dbReference type="InterPro" id="IPR050222">
    <property type="entry name" value="MATE_MdtK"/>
</dbReference>
<feature type="transmembrane region" description="Helical" evidence="13">
    <location>
        <begin position="159"/>
        <end position="177"/>
    </location>
</feature>
<keyword evidence="11 13" id="KW-0472">Membrane</keyword>
<evidence type="ECO:0000256" key="5">
    <source>
        <dbReference type="ARBA" id="ARBA00022448"/>
    </source>
</evidence>
<evidence type="ECO:0000256" key="3">
    <source>
        <dbReference type="ARBA" id="ARBA00010199"/>
    </source>
</evidence>
<dbReference type="EMBL" id="CP002869">
    <property type="protein sequence ID" value="AEI40878.1"/>
    <property type="molecule type" value="Genomic_DNA"/>
</dbReference>
<evidence type="ECO:0000313" key="14">
    <source>
        <dbReference type="EMBL" id="AEI40878.1"/>
    </source>
</evidence>
<dbReference type="NCBIfam" id="TIGR00797">
    <property type="entry name" value="matE"/>
    <property type="match status" value="1"/>
</dbReference>
<gene>
    <name evidence="14" type="ordered locus">KNP414_02317</name>
</gene>
<evidence type="ECO:0000256" key="2">
    <source>
        <dbReference type="ARBA" id="ARBA00004651"/>
    </source>
</evidence>
<feature type="transmembrane region" description="Helical" evidence="13">
    <location>
        <begin position="37"/>
        <end position="57"/>
    </location>
</feature>
<dbReference type="CDD" id="cd13137">
    <property type="entry name" value="MATE_NorM_like"/>
    <property type="match status" value="1"/>
</dbReference>
<comment type="function">
    <text evidence="1">Multidrug efflux pump.</text>
</comment>
<evidence type="ECO:0000256" key="4">
    <source>
        <dbReference type="ARBA" id="ARBA00020268"/>
    </source>
</evidence>
<dbReference type="PANTHER" id="PTHR43298">
    <property type="entry name" value="MULTIDRUG RESISTANCE PROTEIN NORM-RELATED"/>
    <property type="match status" value="1"/>
</dbReference>
<accession>F8F7X4</accession>
<feature type="transmembrane region" description="Helical" evidence="13">
    <location>
        <begin position="7"/>
        <end position="31"/>
    </location>
</feature>
<dbReference type="KEGG" id="pms:KNP414_02317"/>
<evidence type="ECO:0000313" key="15">
    <source>
        <dbReference type="Proteomes" id="UP000006620"/>
    </source>
</evidence>
<evidence type="ECO:0000256" key="10">
    <source>
        <dbReference type="ARBA" id="ARBA00023065"/>
    </source>
</evidence>
<dbReference type="GO" id="GO:0005886">
    <property type="term" value="C:plasma membrane"/>
    <property type="evidence" value="ECO:0007669"/>
    <property type="project" value="UniProtKB-SubCell"/>
</dbReference>
<dbReference type="GO" id="GO:0015297">
    <property type="term" value="F:antiporter activity"/>
    <property type="evidence" value="ECO:0007669"/>
    <property type="project" value="UniProtKB-KW"/>
</dbReference>
<evidence type="ECO:0000256" key="13">
    <source>
        <dbReference type="SAM" id="Phobius"/>
    </source>
</evidence>
<evidence type="ECO:0000256" key="6">
    <source>
        <dbReference type="ARBA" id="ARBA00022449"/>
    </source>
</evidence>
<comment type="subcellular location">
    <subcellularLocation>
        <location evidence="2">Cell membrane</location>
        <topology evidence="2">Multi-pass membrane protein</topology>
    </subcellularLocation>
</comment>
<dbReference type="AlphaFoldDB" id="F8F7X4"/>
<dbReference type="InterPro" id="IPR002528">
    <property type="entry name" value="MATE_fam"/>
</dbReference>
<protein>
    <recommendedName>
        <fullName evidence="4">Probable multidrug resistance protein NorM</fullName>
    </recommendedName>
    <alternativeName>
        <fullName evidence="12">Multidrug-efflux transporter</fullName>
    </alternativeName>
</protein>
<proteinExistence type="inferred from homology"/>
<evidence type="ECO:0000256" key="9">
    <source>
        <dbReference type="ARBA" id="ARBA00022989"/>
    </source>
</evidence>
<reference evidence="15" key="1">
    <citation type="submission" date="2011-06" db="EMBL/GenBank/DDBJ databases">
        <title>Complete genome sequence of Paenibacillus mucilaginosus KNP414.</title>
        <authorList>
            <person name="Wang J."/>
            <person name="Hu S."/>
            <person name="Hu X."/>
            <person name="Zhang B."/>
            <person name="Dong D."/>
            <person name="Zhang S."/>
            <person name="Zhao K."/>
            <person name="Wu D."/>
        </authorList>
    </citation>
    <scope>NUCLEOTIDE SEQUENCE [LARGE SCALE GENOMIC DNA]</scope>
    <source>
        <strain evidence="15">KNP414</strain>
    </source>
</reference>
<dbReference type="RefSeq" id="WP_013916039.1">
    <property type="nucleotide sequence ID" value="NC_015690.1"/>
</dbReference>
<dbReference type="PATRIC" id="fig|1036673.3.peg.2086"/>
<dbReference type="HOGENOM" id="CLU_012893_5_3_9"/>
<feature type="transmembrane region" description="Helical" evidence="13">
    <location>
        <begin position="129"/>
        <end position="147"/>
    </location>
</feature>
<sequence length="453" mass="48964">MDLVRPILRLALPSIATFSSMTFTGLLVLMIVGKLGAAAIAVVGISNILMYNVWAMFSGVQGTINYLVAQNFGSNTMKQGNQRMQIALLGTLLQAVVLFGASFALPYWILKVMGSNEEILTLGAPYVQVRIYAMIFTLFSGVFFAYMRAIGDTKTPMTISLINSGLVVALTYLLAYGKFGFPDLGLQGAAWGMVAAEVITLLLNLIVFYRLMHKKYNTRAWIKMELAQVKMIFSESVKLGVTEMSNSVGMLVFTACITRLGTTAIAANEIALNILSFGFMPSNGFGAASTIGIGQEVGKGRPLEARRFGLVTVYLGLLFMVLVSLFLFLFALPVAKLYTSEAAVYMTAISLIHLASFIQLFTGGSIIFAGGLRGIGDTTFLSRTSLVLNWALFIPCTVLLTQVYDFGQVGAWTALCMLIVLQAIANGWRYLSLDWSSASAKSAPAAPGEAMHM</sequence>
<comment type="similarity">
    <text evidence="3">Belongs to the multi antimicrobial extrusion (MATE) (TC 2.A.66.1) family.</text>
</comment>
<organism evidence="14 15">
    <name type="scientific">Paenibacillus mucilaginosus (strain KNP414)</name>
    <dbReference type="NCBI Taxonomy" id="1036673"/>
    <lineage>
        <taxon>Bacteria</taxon>
        <taxon>Bacillati</taxon>
        <taxon>Bacillota</taxon>
        <taxon>Bacilli</taxon>
        <taxon>Bacillales</taxon>
        <taxon>Paenibacillaceae</taxon>
        <taxon>Paenibacillus</taxon>
    </lineage>
</organism>
<feature type="transmembrane region" description="Helical" evidence="13">
    <location>
        <begin position="410"/>
        <end position="431"/>
    </location>
</feature>
<dbReference type="GO" id="GO:0006811">
    <property type="term" value="P:monoatomic ion transport"/>
    <property type="evidence" value="ECO:0007669"/>
    <property type="project" value="UniProtKB-KW"/>
</dbReference>
<keyword evidence="10" id="KW-0406">Ion transport</keyword>
<feature type="transmembrane region" description="Helical" evidence="13">
    <location>
        <begin position="189"/>
        <end position="209"/>
    </location>
</feature>
<evidence type="ECO:0000256" key="8">
    <source>
        <dbReference type="ARBA" id="ARBA00022692"/>
    </source>
</evidence>
<feature type="transmembrane region" description="Helical" evidence="13">
    <location>
        <begin position="384"/>
        <end position="404"/>
    </location>
</feature>
<dbReference type="GO" id="GO:0042910">
    <property type="term" value="F:xenobiotic transmembrane transporter activity"/>
    <property type="evidence" value="ECO:0007669"/>
    <property type="project" value="InterPro"/>
</dbReference>
<keyword evidence="7" id="KW-1003">Cell membrane</keyword>
<keyword evidence="8 13" id="KW-0812">Transmembrane</keyword>